<accession>A0A0E9PXW5</accession>
<dbReference type="AlphaFoldDB" id="A0A0E9PXW5"/>
<reference evidence="1" key="1">
    <citation type="submission" date="2014-11" db="EMBL/GenBank/DDBJ databases">
        <authorList>
            <person name="Amaro Gonzalez C."/>
        </authorList>
    </citation>
    <scope>NUCLEOTIDE SEQUENCE</scope>
</reference>
<dbReference type="EMBL" id="GBXM01099440">
    <property type="protein sequence ID" value="JAH09137.1"/>
    <property type="molecule type" value="Transcribed_RNA"/>
</dbReference>
<evidence type="ECO:0000313" key="1">
    <source>
        <dbReference type="EMBL" id="JAH09137.1"/>
    </source>
</evidence>
<sequence length="18" mass="2385">MTKKKKKIKREDWTFFNR</sequence>
<reference evidence="1" key="2">
    <citation type="journal article" date="2015" name="Fish Shellfish Immunol.">
        <title>Early steps in the European eel (Anguilla anguilla)-Vibrio vulnificus interaction in the gills: Role of the RtxA13 toxin.</title>
        <authorList>
            <person name="Callol A."/>
            <person name="Pajuelo D."/>
            <person name="Ebbesson L."/>
            <person name="Teles M."/>
            <person name="MacKenzie S."/>
            <person name="Amaro C."/>
        </authorList>
    </citation>
    <scope>NUCLEOTIDE SEQUENCE</scope>
</reference>
<protein>
    <submittedName>
        <fullName evidence="1">Uncharacterized protein</fullName>
    </submittedName>
</protein>
<organism evidence="1">
    <name type="scientific">Anguilla anguilla</name>
    <name type="common">European freshwater eel</name>
    <name type="synonym">Muraena anguilla</name>
    <dbReference type="NCBI Taxonomy" id="7936"/>
    <lineage>
        <taxon>Eukaryota</taxon>
        <taxon>Metazoa</taxon>
        <taxon>Chordata</taxon>
        <taxon>Craniata</taxon>
        <taxon>Vertebrata</taxon>
        <taxon>Euteleostomi</taxon>
        <taxon>Actinopterygii</taxon>
        <taxon>Neopterygii</taxon>
        <taxon>Teleostei</taxon>
        <taxon>Anguilliformes</taxon>
        <taxon>Anguillidae</taxon>
        <taxon>Anguilla</taxon>
    </lineage>
</organism>
<name>A0A0E9PXW5_ANGAN</name>
<proteinExistence type="predicted"/>